<evidence type="ECO:0000313" key="2">
    <source>
        <dbReference type="EMBL" id="GBF04782.1"/>
    </source>
</evidence>
<dbReference type="OrthoDB" id="55048at2"/>
<reference evidence="3" key="1">
    <citation type="submission" date="2018-01" db="EMBL/GenBank/DDBJ databases">
        <title>Draft Genome Sequence of the Radioresistant Bacterium Deinococcus aerius TR0125, Isolated from the Higher Atmosphere above Japan.</title>
        <authorList>
            <person name="Satoh K."/>
            <person name="Arai H."/>
            <person name="Sanzen T."/>
            <person name="Kawaguchi Y."/>
            <person name="Hayashi H."/>
            <person name="Yokobori S."/>
            <person name="Yamagishi A."/>
            <person name="Oono Y."/>
            <person name="Narumi I."/>
        </authorList>
    </citation>
    <scope>NUCLEOTIDE SEQUENCE [LARGE SCALE GENOMIC DNA]</scope>
    <source>
        <strain evidence="3">TR0125</strain>
    </source>
</reference>
<keyword evidence="3" id="KW-1185">Reference proteome</keyword>
<proteinExistence type="predicted"/>
<feature type="compositionally biased region" description="Basic and acidic residues" evidence="1">
    <location>
        <begin position="189"/>
        <end position="199"/>
    </location>
</feature>
<accession>A0A2I9CSU7</accession>
<dbReference type="Proteomes" id="UP000236569">
    <property type="component" value="Unassembled WGS sequence"/>
</dbReference>
<dbReference type="RefSeq" id="WP_103128244.1">
    <property type="nucleotide sequence ID" value="NZ_BFAG01000002.1"/>
</dbReference>
<name>A0A2I9CSU7_9DEIO</name>
<comment type="caution">
    <text evidence="2">The sequence shown here is derived from an EMBL/GenBank/DDBJ whole genome shotgun (WGS) entry which is preliminary data.</text>
</comment>
<gene>
    <name evidence="2" type="ORF">DAERI_020379</name>
</gene>
<protein>
    <submittedName>
        <fullName evidence="2">Uncharacterized protein</fullName>
    </submittedName>
</protein>
<dbReference type="InterPro" id="IPR037257">
    <property type="entry name" value="T2SS_E_N_sf"/>
</dbReference>
<dbReference type="EMBL" id="BFAG01000002">
    <property type="protein sequence ID" value="GBF04782.1"/>
    <property type="molecule type" value="Genomic_DNA"/>
</dbReference>
<sequence>MKQPTFADVLRSEARLTFFQFGRLRPPGGRRWSRSQQDAHVLERARTFLDERVIGQALAAYGVPQAERALRVLDTVRALVEAEADGQTVRASSNPFQEENLYYLPPSALIVVSQPTNRRSEPAWVNPPPTVPEVEYRPPVDLAALAAQPELSVPPSPAEGPEWEPGPEVMVTDHPPVAVITPGGAVSDPRPHQDPEPRTFPKRGTPGHMSIAEALLHLGYGDLETSELSDPRLEQTLLKGGRINEDLAFRALALSRGLPFVDVGLDPPHEDAAHLLDEPTRRTYRVFGHRLDDGEFFVLTDQPQREAVLRRAVAERSGQPHVEVLVTGSAALDRLMGGNDTTPTRVEESSREVHQEQAGEPHLTLLLAADTTIQPGEVTDYLGTDFDPDLHALLLACLAHAHRRVVVLRVPGASAWPLTTAPTEHRYPTLAREDARALVCTGGWPEEDSERLTAEWTVDGSGAVLRALAQDGEVRFESLMLERELLEGLSLPDPREAEGGRRGHPGVFR</sequence>
<feature type="region of interest" description="Disordered" evidence="1">
    <location>
        <begin position="183"/>
        <end position="206"/>
    </location>
</feature>
<organism evidence="2 3">
    <name type="scientific">Deinococcus aerius</name>
    <dbReference type="NCBI Taxonomy" id="200253"/>
    <lineage>
        <taxon>Bacteria</taxon>
        <taxon>Thermotogati</taxon>
        <taxon>Deinococcota</taxon>
        <taxon>Deinococci</taxon>
        <taxon>Deinococcales</taxon>
        <taxon>Deinococcaceae</taxon>
        <taxon>Deinococcus</taxon>
    </lineage>
</organism>
<evidence type="ECO:0000256" key="1">
    <source>
        <dbReference type="SAM" id="MobiDB-lite"/>
    </source>
</evidence>
<dbReference type="AlphaFoldDB" id="A0A2I9CSU7"/>
<dbReference type="SUPFAM" id="SSF160246">
    <property type="entry name" value="EspE N-terminal domain-like"/>
    <property type="match status" value="1"/>
</dbReference>
<evidence type="ECO:0000313" key="3">
    <source>
        <dbReference type="Proteomes" id="UP000236569"/>
    </source>
</evidence>